<comment type="caution">
    <text evidence="1">The sequence shown here is derived from an EMBL/GenBank/DDBJ whole genome shotgun (WGS) entry which is preliminary data.</text>
</comment>
<organism evidence="1 2">
    <name type="scientific">Chamaesiphon polymorphus CCALA 037</name>
    <dbReference type="NCBI Taxonomy" id="2107692"/>
    <lineage>
        <taxon>Bacteria</taxon>
        <taxon>Bacillati</taxon>
        <taxon>Cyanobacteriota</taxon>
        <taxon>Cyanophyceae</taxon>
        <taxon>Gomontiellales</taxon>
        <taxon>Chamaesiphonaceae</taxon>
        <taxon>Chamaesiphon</taxon>
    </lineage>
</organism>
<dbReference type="AlphaFoldDB" id="A0A2T1FVK8"/>
<dbReference type="OrthoDB" id="530035at2"/>
<name>A0A2T1FVK8_9CYAN</name>
<gene>
    <name evidence="1" type="ORF">C7B77_23630</name>
</gene>
<protein>
    <submittedName>
        <fullName evidence="1">Uncharacterized protein</fullName>
    </submittedName>
</protein>
<dbReference type="Proteomes" id="UP000238937">
    <property type="component" value="Unassembled WGS sequence"/>
</dbReference>
<sequence>MERGLMWLPLLGAFIWLARAGANEYQKLEAYKRWAVEFDRCKYDIYAVMGLKDRQISWGKPTKAEPKDLQTFSLDRVEQIQLVVDDKIIDLDNLPNGGKKINLRFQLKEPPAAGQESIEIPFTEVPMAAEWAGFLNKAIVDRNIVPTDS</sequence>
<evidence type="ECO:0000313" key="2">
    <source>
        <dbReference type="Proteomes" id="UP000238937"/>
    </source>
</evidence>
<dbReference type="EMBL" id="PVWO01000433">
    <property type="protein sequence ID" value="PSB48976.1"/>
    <property type="molecule type" value="Genomic_DNA"/>
</dbReference>
<evidence type="ECO:0000313" key="1">
    <source>
        <dbReference type="EMBL" id="PSB48976.1"/>
    </source>
</evidence>
<proteinExistence type="predicted"/>
<accession>A0A2T1FVK8</accession>
<reference evidence="1 2" key="1">
    <citation type="submission" date="2018-03" db="EMBL/GenBank/DDBJ databases">
        <title>The ancient ancestry and fast evolution of plastids.</title>
        <authorList>
            <person name="Moore K.R."/>
            <person name="Magnabosco C."/>
            <person name="Momper L."/>
            <person name="Gold D.A."/>
            <person name="Bosak T."/>
            <person name="Fournier G.P."/>
        </authorList>
    </citation>
    <scope>NUCLEOTIDE SEQUENCE [LARGE SCALE GENOMIC DNA]</scope>
    <source>
        <strain evidence="1 2">CCALA 037</strain>
    </source>
</reference>
<keyword evidence="2" id="KW-1185">Reference proteome</keyword>